<evidence type="ECO:0000313" key="1">
    <source>
        <dbReference type="EMBL" id="CAF3754717.1"/>
    </source>
</evidence>
<comment type="caution">
    <text evidence="1">The sequence shown here is derived from an EMBL/GenBank/DDBJ whole genome shotgun (WGS) entry which is preliminary data.</text>
</comment>
<gene>
    <name evidence="1" type="ORF">KIK155_LOCUS29914</name>
</gene>
<organism evidence="1 2">
    <name type="scientific">Rotaria socialis</name>
    <dbReference type="NCBI Taxonomy" id="392032"/>
    <lineage>
        <taxon>Eukaryota</taxon>
        <taxon>Metazoa</taxon>
        <taxon>Spiralia</taxon>
        <taxon>Gnathifera</taxon>
        <taxon>Rotifera</taxon>
        <taxon>Eurotatoria</taxon>
        <taxon>Bdelloidea</taxon>
        <taxon>Philodinida</taxon>
        <taxon>Philodinidae</taxon>
        <taxon>Rotaria</taxon>
    </lineage>
</organism>
<dbReference type="AlphaFoldDB" id="A0A818YHK1"/>
<dbReference type="EMBL" id="CAJNYV010005576">
    <property type="protein sequence ID" value="CAF3754717.1"/>
    <property type="molecule type" value="Genomic_DNA"/>
</dbReference>
<dbReference type="Proteomes" id="UP000663865">
    <property type="component" value="Unassembled WGS sequence"/>
</dbReference>
<name>A0A818YHK1_9BILA</name>
<accession>A0A818YHK1</accession>
<evidence type="ECO:0000313" key="2">
    <source>
        <dbReference type="Proteomes" id="UP000663865"/>
    </source>
</evidence>
<protein>
    <submittedName>
        <fullName evidence="1">Uncharacterized protein</fullName>
    </submittedName>
</protein>
<proteinExistence type="predicted"/>
<reference evidence="1" key="1">
    <citation type="submission" date="2021-02" db="EMBL/GenBank/DDBJ databases">
        <authorList>
            <person name="Nowell W R."/>
        </authorList>
    </citation>
    <scope>NUCLEOTIDE SEQUENCE</scope>
</reference>
<sequence>MQQQLDDEITPSPFEDIEDEEDIDFSQVTLSAHGKMKINCVITEDELSEWLKNDVDEVKKVLDTDKDFGTTRR</sequence>